<sequence>MNKTKLLALLLPVQIILINILALFPSFIEQYYSMGIFPYLSRFMRILLGYIPFSIGDIIYGIVLFLAIRWLWRKRKSWKKEYKQNLLSIAALFSIIYFVFNASWALNYHRVALHKKLGIEKKYTEKELILFTERLIYKANEIHFLIAKNDSAAVAMPSLDSIYMQSPYAYKELEKKFPFFAYNTNSIKSSLISAPLSYMGFGGYLNPFTNEAQVNNKLPLYNLPTTTCHEMAHQIGYASESEANFIGYMASIHSKNIYFQYSGYTFALKYCLANIKKLNEPEAKRLLKLVSTGIQKNYAQSEAFNKKYESAVEDVFKYVYDNFLKINKQKDGLEGYSKFTGLLVNYYKDKNL</sequence>
<gene>
    <name evidence="2" type="ORF">AM493_07550</name>
</gene>
<dbReference type="Pfam" id="PF12725">
    <property type="entry name" value="DUF3810"/>
    <property type="match status" value="1"/>
</dbReference>
<name>A0A0M8MAC3_9FLAO</name>
<feature type="transmembrane region" description="Helical" evidence="1">
    <location>
        <begin position="48"/>
        <end position="72"/>
    </location>
</feature>
<reference evidence="2 3" key="1">
    <citation type="submission" date="2015-08" db="EMBL/GenBank/DDBJ databases">
        <title>Whole genome sequence of Flavobacterium akiainvivens IK-1T, from decaying Wikstroemia oahuensis, an endemic Hawaiian shrub.</title>
        <authorList>
            <person name="Wan X."/>
            <person name="Hou S."/>
            <person name="Saito J."/>
            <person name="Donachie S."/>
        </authorList>
    </citation>
    <scope>NUCLEOTIDE SEQUENCE [LARGE SCALE GENOMIC DNA]</scope>
    <source>
        <strain evidence="2 3">IK-1</strain>
    </source>
</reference>
<organism evidence="2 3">
    <name type="scientific">Flavobacterium akiainvivens</name>
    <dbReference type="NCBI Taxonomy" id="1202724"/>
    <lineage>
        <taxon>Bacteria</taxon>
        <taxon>Pseudomonadati</taxon>
        <taxon>Bacteroidota</taxon>
        <taxon>Flavobacteriia</taxon>
        <taxon>Flavobacteriales</taxon>
        <taxon>Flavobacteriaceae</taxon>
        <taxon>Flavobacterium</taxon>
    </lineage>
</organism>
<dbReference type="EMBL" id="LIYD01000005">
    <property type="protein sequence ID" value="KOS05905.1"/>
    <property type="molecule type" value="Genomic_DNA"/>
</dbReference>
<evidence type="ECO:0000313" key="2">
    <source>
        <dbReference type="EMBL" id="KOS05905.1"/>
    </source>
</evidence>
<evidence type="ECO:0000313" key="3">
    <source>
        <dbReference type="Proteomes" id="UP000037755"/>
    </source>
</evidence>
<proteinExistence type="predicted"/>
<dbReference type="STRING" id="1202724.AM493_07550"/>
<dbReference type="InterPro" id="IPR024294">
    <property type="entry name" value="DUF3810"/>
</dbReference>
<feature type="transmembrane region" description="Helical" evidence="1">
    <location>
        <begin position="84"/>
        <end position="106"/>
    </location>
</feature>
<dbReference type="RefSeq" id="WP_054407249.1">
    <property type="nucleotide sequence ID" value="NZ_FOYA01000008.1"/>
</dbReference>
<keyword evidence="1" id="KW-0472">Membrane</keyword>
<dbReference type="Proteomes" id="UP000037755">
    <property type="component" value="Unassembled WGS sequence"/>
</dbReference>
<accession>A0A0M8MAC3</accession>
<keyword evidence="1" id="KW-1133">Transmembrane helix</keyword>
<protein>
    <submittedName>
        <fullName evidence="2">Amino acid permease</fullName>
    </submittedName>
</protein>
<dbReference type="OrthoDB" id="1048788at2"/>
<keyword evidence="1" id="KW-0812">Transmembrane</keyword>
<comment type="caution">
    <text evidence="2">The sequence shown here is derived from an EMBL/GenBank/DDBJ whole genome shotgun (WGS) entry which is preliminary data.</text>
</comment>
<dbReference type="PATRIC" id="fig|1202724.3.peg.1572"/>
<keyword evidence="3" id="KW-1185">Reference proteome</keyword>
<feature type="transmembrane region" description="Helical" evidence="1">
    <location>
        <begin position="7"/>
        <end position="28"/>
    </location>
</feature>
<evidence type="ECO:0000256" key="1">
    <source>
        <dbReference type="SAM" id="Phobius"/>
    </source>
</evidence>
<dbReference type="AlphaFoldDB" id="A0A0M8MAC3"/>